<evidence type="ECO:0000256" key="6">
    <source>
        <dbReference type="ARBA" id="ARBA00023122"/>
    </source>
</evidence>
<comment type="caution">
    <text evidence="13">The sequence shown here is derived from an EMBL/GenBank/DDBJ whole genome shotgun (WGS) entry which is preliminary data.</text>
</comment>
<dbReference type="PROSITE" id="PS51371">
    <property type="entry name" value="CBS"/>
    <property type="match status" value="2"/>
</dbReference>
<evidence type="ECO:0000313" key="13">
    <source>
        <dbReference type="EMBL" id="MCK0088268.1"/>
    </source>
</evidence>
<feature type="transmembrane region" description="Helical" evidence="10">
    <location>
        <begin position="58"/>
        <end position="79"/>
    </location>
</feature>
<dbReference type="InterPro" id="IPR002550">
    <property type="entry name" value="CNNM"/>
</dbReference>
<dbReference type="GO" id="GO:0005886">
    <property type="term" value="C:plasma membrane"/>
    <property type="evidence" value="ECO:0007669"/>
    <property type="project" value="TreeGrafter"/>
</dbReference>
<dbReference type="PROSITE" id="PS51846">
    <property type="entry name" value="CNNM"/>
    <property type="match status" value="1"/>
</dbReference>
<dbReference type="PANTHER" id="PTHR22777:SF17">
    <property type="entry name" value="UPF0053 PROTEIN SLL0260"/>
    <property type="match status" value="1"/>
</dbReference>
<feature type="domain" description="CNNM transmembrane" evidence="12">
    <location>
        <begin position="1"/>
        <end position="206"/>
    </location>
</feature>
<feature type="domain" description="CBS" evidence="11">
    <location>
        <begin position="225"/>
        <end position="285"/>
    </location>
</feature>
<dbReference type="RefSeq" id="WP_009298801.1">
    <property type="nucleotide sequence ID" value="NZ_CABHNX010000035.1"/>
</dbReference>
<protein>
    <submittedName>
        <fullName evidence="13">Hemolysin family protein</fullName>
    </submittedName>
</protein>
<dbReference type="Gene3D" id="3.10.580.10">
    <property type="entry name" value="CBS-domain"/>
    <property type="match status" value="1"/>
</dbReference>
<dbReference type="InterPro" id="IPR044751">
    <property type="entry name" value="Ion_transp-like_CBS"/>
</dbReference>
<dbReference type="SMART" id="SM00116">
    <property type="entry name" value="CBS"/>
    <property type="match status" value="2"/>
</dbReference>
<evidence type="ECO:0000256" key="2">
    <source>
        <dbReference type="ARBA" id="ARBA00006337"/>
    </source>
</evidence>
<dbReference type="SMART" id="SM01091">
    <property type="entry name" value="CorC_HlyC"/>
    <property type="match status" value="1"/>
</dbReference>
<dbReference type="InterPro" id="IPR046342">
    <property type="entry name" value="CBS_dom_sf"/>
</dbReference>
<evidence type="ECO:0000256" key="7">
    <source>
        <dbReference type="ARBA" id="ARBA00023136"/>
    </source>
</evidence>
<dbReference type="EMBL" id="JAQLGM010000035">
    <property type="protein sequence ID" value="MDB2001274.1"/>
    <property type="molecule type" value="Genomic_DNA"/>
</dbReference>
<dbReference type="EMBL" id="JAINVB010000001">
    <property type="protein sequence ID" value="MCK0088268.1"/>
    <property type="molecule type" value="Genomic_DNA"/>
</dbReference>
<feature type="transmembrane region" description="Helical" evidence="10">
    <location>
        <begin position="143"/>
        <end position="164"/>
    </location>
</feature>
<evidence type="ECO:0000259" key="12">
    <source>
        <dbReference type="PROSITE" id="PS51846"/>
    </source>
</evidence>
<dbReference type="PANTHER" id="PTHR22777">
    <property type="entry name" value="HEMOLYSIN-RELATED"/>
    <property type="match status" value="1"/>
</dbReference>
<dbReference type="InterPro" id="IPR005170">
    <property type="entry name" value="Transptr-assoc_dom"/>
</dbReference>
<keyword evidence="4" id="KW-0677">Repeat</keyword>
<dbReference type="Proteomes" id="UP001300871">
    <property type="component" value="Unassembled WGS sequence"/>
</dbReference>
<feature type="transmembrane region" description="Helical" evidence="10">
    <location>
        <begin position="99"/>
        <end position="122"/>
    </location>
</feature>
<keyword evidence="5 9" id="KW-1133">Transmembrane helix</keyword>
<dbReference type="CDD" id="cd04590">
    <property type="entry name" value="CBS_pair_CorC_HlyC_assoc"/>
    <property type="match status" value="1"/>
</dbReference>
<name>A0AAW5F8V1_CLOSY</name>
<evidence type="ECO:0000256" key="10">
    <source>
        <dbReference type="SAM" id="Phobius"/>
    </source>
</evidence>
<dbReference type="SUPFAM" id="SSF54631">
    <property type="entry name" value="CBS-domain pair"/>
    <property type="match status" value="1"/>
</dbReference>
<dbReference type="AlphaFoldDB" id="A0AAW5F8V1"/>
<dbReference type="InterPro" id="IPR016169">
    <property type="entry name" value="FAD-bd_PCMH_sub2"/>
</dbReference>
<accession>A0AAW5F8V1</accession>
<keyword evidence="6 8" id="KW-0129">CBS domain</keyword>
<sequence>MGELPQQLIVQAALILLNAFFAATEIAVISLNTAKLRRLQETGDKTAGRLLRMAEEPAGFLSTIQIGITLAGFLGSAFAAENFSDSLTNWIYNGLGFQYLPVSALDTVSVIVITIILSYFTLIFGELVPKRIAMQKPYEVAKIASGPVSAIAFGMKPVIGFLAFSTNTMLKLLHMKVEAEEEQVTEDEIRMMIDLGKENGAIDEEETEWLQNVFEFNDTPVQEAMTRDFEVESFQIGDTEEEIVEKIRETGLSRFPVYDKDGRDILGILYSREYLLNLRTDKKPLGELLHQPYFVPETMHADQLFGDMQKKKIHMAIVIDEYGEISGIITMEDLLEEIVGNIYDEFDAEEEPEIEQMDDNLWRFPGSTLIRDVSETLGMTLPEQEDYETVGGLVLSCLNTIPADGTTLDVETEGLSIHVEQIKNRRIESVLVKKLEQKQEEDEVRKTG</sequence>
<dbReference type="SUPFAM" id="SSF56176">
    <property type="entry name" value="FAD-binding/transporter-associated domain-like"/>
    <property type="match status" value="1"/>
</dbReference>
<organism evidence="13 15">
    <name type="scientific">Clostridium symbiosum</name>
    <name type="common">Bacteroides symbiosus</name>
    <dbReference type="NCBI Taxonomy" id="1512"/>
    <lineage>
        <taxon>Bacteria</taxon>
        <taxon>Bacillati</taxon>
        <taxon>Bacillota</taxon>
        <taxon>Clostridia</taxon>
        <taxon>Lachnospirales</taxon>
        <taxon>Lachnospiraceae</taxon>
        <taxon>Otoolea</taxon>
    </lineage>
</organism>
<evidence type="ECO:0000256" key="8">
    <source>
        <dbReference type="PROSITE-ProRule" id="PRU00703"/>
    </source>
</evidence>
<dbReference type="Pfam" id="PF01595">
    <property type="entry name" value="CNNM"/>
    <property type="match status" value="1"/>
</dbReference>
<comment type="subcellular location">
    <subcellularLocation>
        <location evidence="1">Membrane</location>
        <topology evidence="1">Multi-pass membrane protein</topology>
    </subcellularLocation>
</comment>
<evidence type="ECO:0000256" key="3">
    <source>
        <dbReference type="ARBA" id="ARBA00022692"/>
    </source>
</evidence>
<keyword evidence="3 9" id="KW-0812">Transmembrane</keyword>
<reference evidence="13" key="1">
    <citation type="journal article" date="2022" name="Cell Host Microbe">
        <title>Colonization of the live biotherapeutic product VE303 and modulation of the microbiota and metabolites in healthy volunteers.</title>
        <authorList>
            <person name="Dsouza M."/>
            <person name="Menon R."/>
            <person name="Crossette E."/>
            <person name="Bhattarai S.K."/>
            <person name="Schneider J."/>
            <person name="Kim Y.G."/>
            <person name="Reddy S."/>
            <person name="Caballero S."/>
            <person name="Felix C."/>
            <person name="Cornacchione L."/>
            <person name="Hendrickson J."/>
            <person name="Watson A.R."/>
            <person name="Minot S.S."/>
            <person name="Greenfield N."/>
            <person name="Schopf L."/>
            <person name="Szabady R."/>
            <person name="Patarroyo J."/>
            <person name="Smith W."/>
            <person name="Harrison P."/>
            <person name="Kuijper E.J."/>
            <person name="Kelly C.P."/>
            <person name="Olle B."/>
            <person name="Bobilev D."/>
            <person name="Silber J.L."/>
            <person name="Bucci V."/>
            <person name="Roberts B."/>
            <person name="Faith J."/>
            <person name="Norman J.M."/>
        </authorList>
    </citation>
    <scope>NUCLEOTIDE SEQUENCE</scope>
    <source>
        <strain evidence="13">VE303-04</strain>
    </source>
</reference>
<comment type="similarity">
    <text evidence="2">Belongs to the UPF0053 family.</text>
</comment>
<dbReference type="Pfam" id="PF03471">
    <property type="entry name" value="CorC_HlyC"/>
    <property type="match status" value="1"/>
</dbReference>
<feature type="transmembrane region" description="Helical" evidence="10">
    <location>
        <begin position="12"/>
        <end position="31"/>
    </location>
</feature>
<evidence type="ECO:0000256" key="9">
    <source>
        <dbReference type="PROSITE-ProRule" id="PRU01193"/>
    </source>
</evidence>
<proteinExistence type="inferred from homology"/>
<dbReference type="GO" id="GO:0050660">
    <property type="term" value="F:flavin adenine dinucleotide binding"/>
    <property type="evidence" value="ECO:0007669"/>
    <property type="project" value="InterPro"/>
</dbReference>
<reference evidence="14" key="2">
    <citation type="submission" date="2023-01" db="EMBL/GenBank/DDBJ databases">
        <title>Human gut microbiome strain richness.</title>
        <authorList>
            <person name="Chen-Liaw A."/>
        </authorList>
    </citation>
    <scope>NUCLEOTIDE SEQUENCE</scope>
    <source>
        <strain evidence="14">B1_m1001713B170214d0_201011</strain>
    </source>
</reference>
<dbReference type="Pfam" id="PF00571">
    <property type="entry name" value="CBS"/>
    <property type="match status" value="2"/>
</dbReference>
<feature type="domain" description="CBS" evidence="11">
    <location>
        <begin position="288"/>
        <end position="345"/>
    </location>
</feature>
<dbReference type="InterPro" id="IPR036318">
    <property type="entry name" value="FAD-bd_PCMH-like_sf"/>
</dbReference>
<evidence type="ECO:0000259" key="11">
    <source>
        <dbReference type="PROSITE" id="PS51371"/>
    </source>
</evidence>
<evidence type="ECO:0000256" key="5">
    <source>
        <dbReference type="ARBA" id="ARBA00022989"/>
    </source>
</evidence>
<dbReference type="Gene3D" id="3.30.465.10">
    <property type="match status" value="1"/>
</dbReference>
<evidence type="ECO:0000256" key="4">
    <source>
        <dbReference type="ARBA" id="ARBA00022737"/>
    </source>
</evidence>
<evidence type="ECO:0000256" key="1">
    <source>
        <dbReference type="ARBA" id="ARBA00004141"/>
    </source>
</evidence>
<evidence type="ECO:0000313" key="15">
    <source>
        <dbReference type="Proteomes" id="UP001203136"/>
    </source>
</evidence>
<evidence type="ECO:0000313" key="14">
    <source>
        <dbReference type="EMBL" id="MDB2001274.1"/>
    </source>
</evidence>
<dbReference type="InterPro" id="IPR000644">
    <property type="entry name" value="CBS_dom"/>
</dbReference>
<dbReference type="FunFam" id="3.10.580.10:FF:000002">
    <property type="entry name" value="Magnesium/cobalt efflux protein CorC"/>
    <property type="match status" value="1"/>
</dbReference>
<dbReference type="Proteomes" id="UP001203136">
    <property type="component" value="Unassembled WGS sequence"/>
</dbReference>
<keyword evidence="7 9" id="KW-0472">Membrane</keyword>
<gene>
    <name evidence="13" type="ORF">K5I21_20835</name>
    <name evidence="14" type="ORF">PM006_13780</name>
</gene>